<sequence length="120" mass="13290">MKYMIMITMNPTAWDALPEEERNEVVARIDPFMKKLSESGELLGTQALAEPKESTVVRVRDGVPVVTDGPYAESKEYLAGFYLVECESKERAIEIAGQIPDAHVNAMEIRPVVFSSGDNA</sequence>
<evidence type="ECO:0000313" key="3">
    <source>
        <dbReference type="EMBL" id="KZB84166.1"/>
    </source>
</evidence>
<dbReference type="InterPro" id="IPR011008">
    <property type="entry name" value="Dimeric_a/b-barrel"/>
</dbReference>
<evidence type="ECO:0000313" key="4">
    <source>
        <dbReference type="EMBL" id="OKA08658.1"/>
    </source>
</evidence>
<dbReference type="OrthoDB" id="668782at2"/>
<dbReference type="Gene3D" id="3.30.70.1060">
    <property type="entry name" value="Dimeric alpha+beta barrel"/>
    <property type="match status" value="1"/>
</dbReference>
<dbReference type="EMBL" id="LQCI01000017">
    <property type="protein sequence ID" value="KZB84166.1"/>
    <property type="molecule type" value="Genomic_DNA"/>
</dbReference>
<keyword evidence="6" id="KW-1185">Reference proteome</keyword>
<dbReference type="InterPro" id="IPR005545">
    <property type="entry name" value="YCII"/>
</dbReference>
<evidence type="ECO:0000259" key="2">
    <source>
        <dbReference type="Pfam" id="PF03795"/>
    </source>
</evidence>
<gene>
    <name evidence="4" type="ORF">ATP06_0211625</name>
    <name evidence="3" type="ORF">AVL48_34525</name>
</gene>
<reference evidence="4 6" key="2">
    <citation type="submission" date="2016-11" db="EMBL/GenBank/DDBJ databases">
        <title>Genome sequencing of Amycolatopsis regifaucium.</title>
        <authorList>
            <person name="Mayilraj S."/>
            <person name="Kaur N."/>
        </authorList>
    </citation>
    <scope>NUCLEOTIDE SEQUENCE [LARGE SCALE GENOMIC DNA]</scope>
    <source>
        <strain evidence="4 6">GY080</strain>
    </source>
</reference>
<dbReference type="SUPFAM" id="SSF54909">
    <property type="entry name" value="Dimeric alpha+beta barrel"/>
    <property type="match status" value="1"/>
</dbReference>
<dbReference type="RefSeq" id="WP_061987762.1">
    <property type="nucleotide sequence ID" value="NZ_FOPQ01000025.1"/>
</dbReference>
<dbReference type="EMBL" id="LOBU02000011">
    <property type="protein sequence ID" value="OKA08658.1"/>
    <property type="molecule type" value="Genomic_DNA"/>
</dbReference>
<evidence type="ECO:0000313" key="6">
    <source>
        <dbReference type="Proteomes" id="UP000186883"/>
    </source>
</evidence>
<comment type="caution">
    <text evidence="3">The sequence shown here is derived from an EMBL/GenBank/DDBJ whole genome shotgun (WGS) entry which is preliminary data.</text>
</comment>
<name>A0A154MIJ6_9PSEU</name>
<accession>A0A154MIJ6</accession>
<evidence type="ECO:0000256" key="1">
    <source>
        <dbReference type="ARBA" id="ARBA00007689"/>
    </source>
</evidence>
<evidence type="ECO:0000313" key="5">
    <source>
        <dbReference type="Proteomes" id="UP000076321"/>
    </source>
</evidence>
<protein>
    <recommendedName>
        <fullName evidence="2">YCII-related domain-containing protein</fullName>
    </recommendedName>
</protein>
<dbReference type="Proteomes" id="UP000186883">
    <property type="component" value="Unassembled WGS sequence"/>
</dbReference>
<dbReference type="AlphaFoldDB" id="A0A154MIJ6"/>
<organism evidence="3 5">
    <name type="scientific">Amycolatopsis regifaucium</name>
    <dbReference type="NCBI Taxonomy" id="546365"/>
    <lineage>
        <taxon>Bacteria</taxon>
        <taxon>Bacillati</taxon>
        <taxon>Actinomycetota</taxon>
        <taxon>Actinomycetes</taxon>
        <taxon>Pseudonocardiales</taxon>
        <taxon>Pseudonocardiaceae</taxon>
        <taxon>Amycolatopsis</taxon>
    </lineage>
</organism>
<proteinExistence type="inferred from homology"/>
<dbReference type="PANTHER" id="PTHR35174">
    <property type="entry name" value="BLL7171 PROTEIN-RELATED"/>
    <property type="match status" value="1"/>
</dbReference>
<reference evidence="3 5" key="1">
    <citation type="submission" date="2015-12" db="EMBL/GenBank/DDBJ databases">
        <title>Amycolatopsis regifaucium genome sequencing and assembly.</title>
        <authorList>
            <person name="Mayilraj S."/>
        </authorList>
    </citation>
    <scope>NUCLEOTIDE SEQUENCE [LARGE SCALE GENOMIC DNA]</scope>
    <source>
        <strain evidence="3 5">GY080</strain>
    </source>
</reference>
<dbReference type="Pfam" id="PF03795">
    <property type="entry name" value="YCII"/>
    <property type="match status" value="1"/>
</dbReference>
<feature type="domain" description="YCII-related" evidence="2">
    <location>
        <begin position="1"/>
        <end position="113"/>
    </location>
</feature>
<dbReference type="Proteomes" id="UP000076321">
    <property type="component" value="Unassembled WGS sequence"/>
</dbReference>
<comment type="similarity">
    <text evidence="1">Belongs to the YciI family.</text>
</comment>
<dbReference type="PANTHER" id="PTHR35174:SF3">
    <property type="entry name" value="BLL7171 PROTEIN"/>
    <property type="match status" value="1"/>
</dbReference>